<dbReference type="PANTHER" id="PTHR45774:SF4">
    <property type="entry name" value="AXUNDEAD, ISOFORM F"/>
    <property type="match status" value="1"/>
</dbReference>
<dbReference type="STRING" id="7167.A0A182FHQ5"/>
<dbReference type="InterPro" id="IPR011333">
    <property type="entry name" value="SKP1/BTB/POZ_sf"/>
</dbReference>
<dbReference type="OrthoDB" id="6335872at2759"/>
<keyword evidence="3" id="KW-1185">Reference proteome</keyword>
<feature type="compositionally biased region" description="Basic residues" evidence="1">
    <location>
        <begin position="382"/>
        <end position="395"/>
    </location>
</feature>
<reference evidence="2 3" key="1">
    <citation type="journal article" date="2017" name="G3 (Bethesda)">
        <title>The Physical Genome Mapping of Anopheles albimanus Corrected Scaffold Misassemblies and Identified Interarm Rearrangements in Genus Anopheles.</title>
        <authorList>
            <person name="Artemov G.N."/>
            <person name="Peery A.N."/>
            <person name="Jiang X."/>
            <person name="Tu Z."/>
            <person name="Stegniy V.N."/>
            <person name="Sharakhova M.V."/>
            <person name="Sharakhov I.V."/>
        </authorList>
    </citation>
    <scope>NUCLEOTIDE SEQUENCE [LARGE SCALE GENOMIC DNA]</scope>
    <source>
        <strain evidence="2 3">ALBI9_A</strain>
    </source>
</reference>
<evidence type="ECO:0000256" key="1">
    <source>
        <dbReference type="SAM" id="MobiDB-lite"/>
    </source>
</evidence>
<dbReference type="InterPro" id="IPR011705">
    <property type="entry name" value="BACK"/>
</dbReference>
<accession>A0A182FHQ5</accession>
<dbReference type="Gene3D" id="1.25.40.420">
    <property type="match status" value="1"/>
</dbReference>
<dbReference type="CTD" id="38741"/>
<feature type="region of interest" description="Disordered" evidence="1">
    <location>
        <begin position="380"/>
        <end position="401"/>
    </location>
</feature>
<dbReference type="VEuPathDB" id="VectorBase:AALB20_030740"/>
<name>A0A182FHQ5_ANOAL</name>
<dbReference type="RefSeq" id="XP_035785167.1">
    <property type="nucleotide sequence ID" value="XM_035929274.1"/>
</dbReference>
<reference evidence="2" key="2">
    <citation type="submission" date="2022-08" db="UniProtKB">
        <authorList>
            <consortium name="EnsemblMetazoa"/>
        </authorList>
    </citation>
    <scope>IDENTIFICATION</scope>
    <source>
        <strain evidence="2">STECLA/ALBI9_A</strain>
    </source>
</reference>
<dbReference type="AlphaFoldDB" id="A0A182FHQ5"/>
<dbReference type="KEGG" id="aali:118463032"/>
<evidence type="ECO:0000313" key="2">
    <source>
        <dbReference type="EnsemblMetazoa" id="AALB006048-PA"/>
    </source>
</evidence>
<feature type="region of interest" description="Disordered" evidence="1">
    <location>
        <begin position="182"/>
        <end position="211"/>
    </location>
</feature>
<dbReference type="GO" id="GO:0022008">
    <property type="term" value="P:neurogenesis"/>
    <property type="evidence" value="ECO:0007669"/>
    <property type="project" value="TreeGrafter"/>
</dbReference>
<dbReference type="VEuPathDB" id="VectorBase:AALB006048"/>
<protein>
    <submittedName>
        <fullName evidence="2">BACK domain-containing protein</fullName>
    </submittedName>
</protein>
<dbReference type="Gene3D" id="3.30.710.10">
    <property type="entry name" value="Potassium Channel Kv1.1, Chain A"/>
    <property type="match status" value="1"/>
</dbReference>
<dbReference type="Pfam" id="PF07707">
    <property type="entry name" value="BACK"/>
    <property type="match status" value="1"/>
</dbReference>
<dbReference type="GeneID" id="118463032"/>
<dbReference type="GO" id="GO:0005829">
    <property type="term" value="C:cytosol"/>
    <property type="evidence" value="ECO:0007669"/>
    <property type="project" value="TreeGrafter"/>
</dbReference>
<dbReference type="PANTHER" id="PTHR45774">
    <property type="entry name" value="BTB/POZ DOMAIN-CONTAINING"/>
    <property type="match status" value="1"/>
</dbReference>
<organism evidence="2 3">
    <name type="scientific">Anopheles albimanus</name>
    <name type="common">New world malaria mosquito</name>
    <dbReference type="NCBI Taxonomy" id="7167"/>
    <lineage>
        <taxon>Eukaryota</taxon>
        <taxon>Metazoa</taxon>
        <taxon>Ecdysozoa</taxon>
        <taxon>Arthropoda</taxon>
        <taxon>Hexapoda</taxon>
        <taxon>Insecta</taxon>
        <taxon>Pterygota</taxon>
        <taxon>Neoptera</taxon>
        <taxon>Endopterygota</taxon>
        <taxon>Diptera</taxon>
        <taxon>Nematocera</taxon>
        <taxon>Culicoidea</taxon>
        <taxon>Culicidae</taxon>
        <taxon>Anophelinae</taxon>
        <taxon>Anopheles</taxon>
    </lineage>
</organism>
<sequence>MVLPFNTTEANSGRVATVATTAAVQPTAPSMAALLAPPETARGRTSNDFSNPMANGAVDYEQFVDFLLLGNKENYLVRAERKAILDSNTVLAQLVSTSGTGKSVVRDVDRTNFELFVRYLETKFIKFTSPTHTLEMLELATRFQCRQLEIHCVKELDLNLQVEHVLEVYRALWFYNSIAPPKAAPQERTPRRRCCPTGRRKGDADTATARNGPVTPEEYFAALLTNCLQLIDMAAEEVLTQDAMLSLRFPELEMIVRREALQLSSEAVLVDLLARWSLEDCKRKGVDPTAENRRRALGALCYAPRYLTMTRQEFDGANERMELLDPVESQLVGELLSSGSRAARTRLAGGGAGGLTPEQQALVARFQAPRPPFPMLPIHLSQRSHPRNYPKKMRKAAADAERADRRKSSGCCDGLLLNCISVFACIFG</sequence>
<dbReference type="Proteomes" id="UP000069272">
    <property type="component" value="Chromosome 3L"/>
</dbReference>
<dbReference type="EnsemblMetazoa" id="AALB006048-RA">
    <property type="protein sequence ID" value="AALB006048-PA"/>
    <property type="gene ID" value="AALB006048"/>
</dbReference>
<proteinExistence type="predicted"/>
<evidence type="ECO:0000313" key="3">
    <source>
        <dbReference type="Proteomes" id="UP000069272"/>
    </source>
</evidence>